<dbReference type="InterPro" id="IPR044739">
    <property type="entry name" value="NRT1/PTR"/>
</dbReference>
<dbReference type="OrthoDB" id="8904098at2759"/>
<name>A0A1Q3AYH6_CEPFO</name>
<dbReference type="InterPro" id="IPR018456">
    <property type="entry name" value="PTR2_symporter_CS"/>
</dbReference>
<dbReference type="PANTHER" id="PTHR11654">
    <property type="entry name" value="OLIGOPEPTIDE TRANSPORTER-RELATED"/>
    <property type="match status" value="1"/>
</dbReference>
<evidence type="ECO:0000256" key="5">
    <source>
        <dbReference type="ARBA" id="ARBA00022692"/>
    </source>
</evidence>
<keyword evidence="5 8" id="KW-0812">Transmembrane</keyword>
<dbReference type="InterPro" id="IPR000109">
    <property type="entry name" value="POT_fam"/>
</dbReference>
<dbReference type="GO" id="GO:0042937">
    <property type="term" value="F:tripeptide transmembrane transporter activity"/>
    <property type="evidence" value="ECO:0007669"/>
    <property type="project" value="InterPro"/>
</dbReference>
<evidence type="ECO:0000256" key="1">
    <source>
        <dbReference type="ARBA" id="ARBA00004141"/>
    </source>
</evidence>
<feature type="transmembrane region" description="Helical" evidence="8">
    <location>
        <begin position="479"/>
        <end position="498"/>
    </location>
</feature>
<feature type="transmembrane region" description="Helical" evidence="8">
    <location>
        <begin position="203"/>
        <end position="222"/>
    </location>
</feature>
<feature type="transmembrane region" description="Helical" evidence="8">
    <location>
        <begin position="662"/>
        <end position="685"/>
    </location>
</feature>
<feature type="transmembrane region" description="Helical" evidence="8">
    <location>
        <begin position="427"/>
        <end position="447"/>
    </location>
</feature>
<feature type="transmembrane region" description="Helical" evidence="8">
    <location>
        <begin position="345"/>
        <end position="366"/>
    </location>
</feature>
<evidence type="ECO:0000256" key="8">
    <source>
        <dbReference type="SAM" id="Phobius"/>
    </source>
</evidence>
<feature type="transmembrane region" description="Helical" evidence="8">
    <location>
        <begin position="153"/>
        <end position="170"/>
    </location>
</feature>
<dbReference type="GO" id="GO:0071916">
    <property type="term" value="F:dipeptide transmembrane transporter activity"/>
    <property type="evidence" value="ECO:0007669"/>
    <property type="project" value="InterPro"/>
</dbReference>
<keyword evidence="6 8" id="KW-1133">Transmembrane helix</keyword>
<evidence type="ECO:0000256" key="4">
    <source>
        <dbReference type="ARBA" id="ARBA00022553"/>
    </source>
</evidence>
<proteinExistence type="inferred from homology"/>
<dbReference type="InParanoid" id="A0A1Q3AYH6"/>
<dbReference type="Pfam" id="PF00854">
    <property type="entry name" value="PTR2"/>
    <property type="match status" value="2"/>
</dbReference>
<dbReference type="FunCoup" id="A0A1Q3AYH6">
    <property type="interactions" value="1455"/>
</dbReference>
<evidence type="ECO:0000256" key="3">
    <source>
        <dbReference type="ARBA" id="ARBA00022448"/>
    </source>
</evidence>
<dbReference type="GO" id="GO:0080054">
    <property type="term" value="F:low-affinity nitrate transmembrane transporter activity"/>
    <property type="evidence" value="ECO:0007669"/>
    <property type="project" value="UniProtKB-ARBA"/>
</dbReference>
<dbReference type="InterPro" id="IPR036259">
    <property type="entry name" value="MFS_trans_sf"/>
</dbReference>
<comment type="subcellular location">
    <subcellularLocation>
        <location evidence="1">Membrane</location>
        <topology evidence="1">Multi-pass membrane protein</topology>
    </subcellularLocation>
</comment>
<dbReference type="GO" id="GO:0009705">
    <property type="term" value="C:plant-type vacuole membrane"/>
    <property type="evidence" value="ECO:0007669"/>
    <property type="project" value="UniProtKB-ARBA"/>
</dbReference>
<dbReference type="EMBL" id="BDDD01000165">
    <property type="protein sequence ID" value="GAV60748.1"/>
    <property type="molecule type" value="Genomic_DNA"/>
</dbReference>
<dbReference type="CDD" id="cd17417">
    <property type="entry name" value="MFS_NPF5"/>
    <property type="match status" value="1"/>
</dbReference>
<feature type="non-terminal residue" evidence="9">
    <location>
        <position position="775"/>
    </location>
</feature>
<feature type="transmembrane region" description="Helical" evidence="8">
    <location>
        <begin position="751"/>
        <end position="769"/>
    </location>
</feature>
<feature type="transmembrane region" description="Helical" evidence="8">
    <location>
        <begin position="386"/>
        <end position="406"/>
    </location>
</feature>
<reference evidence="10" key="1">
    <citation type="submission" date="2016-04" db="EMBL/GenBank/DDBJ databases">
        <title>Cephalotus genome sequencing.</title>
        <authorList>
            <person name="Fukushima K."/>
            <person name="Hasebe M."/>
            <person name="Fang X."/>
        </authorList>
    </citation>
    <scope>NUCLEOTIDE SEQUENCE [LARGE SCALE GENOMIC DNA]</scope>
    <source>
        <strain evidence="10">cv. St1</strain>
    </source>
</reference>
<keyword evidence="4" id="KW-0597">Phosphoprotein</keyword>
<feature type="transmembrane region" description="Helical" evidence="8">
    <location>
        <begin position="636"/>
        <end position="655"/>
    </location>
</feature>
<dbReference type="FunFam" id="1.20.1250.20:FF:000147">
    <property type="entry name" value="Protein NRT1/ PTR family 5.10"/>
    <property type="match status" value="1"/>
</dbReference>
<accession>A0A1Q3AYH6</accession>
<dbReference type="AlphaFoldDB" id="A0A1Q3AYH6"/>
<dbReference type="SUPFAM" id="SSF103473">
    <property type="entry name" value="MFS general substrate transporter"/>
    <property type="match status" value="1"/>
</dbReference>
<keyword evidence="3" id="KW-0813">Transport</keyword>
<evidence type="ECO:0000256" key="7">
    <source>
        <dbReference type="ARBA" id="ARBA00023136"/>
    </source>
</evidence>
<dbReference type="PROSITE" id="PS01022">
    <property type="entry name" value="PTR2_1"/>
    <property type="match status" value="1"/>
</dbReference>
<evidence type="ECO:0000256" key="2">
    <source>
        <dbReference type="ARBA" id="ARBA00005982"/>
    </source>
</evidence>
<evidence type="ECO:0000256" key="6">
    <source>
        <dbReference type="ARBA" id="ARBA00022989"/>
    </source>
</evidence>
<sequence>MAITYISGAVSADAETPLLDDTVDGSVDYKGSPVQRSNSGGWRSASFIIGVEIAERFAYYGIGSNLITYLTGPLGQSTATAAANVNTWSGTASLLPLLGAFIADSFLGRYRTIVIASLIYILGLALLTLSTILPTFVVTPDCQVINKMFSCTPQLQIMLFFFSLYLVALGQGGHKPCVQAFGADQFDAQDPDESKAKSSFFNWWYFSICGGGLVSLLILNYIQDNLNWGLGFGIPCISMAVALLVFWLGTRTYRYSIKGEEESAFMRIGRVFVAAVRNWKTTPSAISAQEEACGTLPNQTWEQFKSCNWDALMGRFLNKALLAPDGSKEFQKVCSIHEVEEAKQVLRLVPIWATCLVYGLVFAQSSTFFTKQGFTMDRSITPGFDLPAATLQSFISIPIVLVIPIYDRIIVPIARSFTGEPAGITMLQRIGIGMLLSVISMVIAALVEMKRLKIAEEYGLIDKPNVTVPMSVWMLLPQYLLFGVADVFTMVGLQEFFYDQVPNELRSVGLSLYLSIFGVGSFLSSFLVSAIEKATGGDGRYSWFANNLNRAHLDYFYWLLAGLTIESHNVVDSKVIDLKGFMIWYERLGHPGKDFCINSFEIAERFAYYRIRSNLITYLTPLGQFAPTAAANFNSWSGTASLMPLLGALFAYSFLGRYRTIIIASLIYIMGLALLTLSTILSLIVTPDCQIINQIFSCSPQLQKIFFFFSLYLIALGQGGHRPGVQAFRVDQLNAQDPDESKAKRSFFNRWYFIICAGGLGSLLILNYIQEYLNW</sequence>
<feature type="transmembrane region" description="Helical" evidence="8">
    <location>
        <begin position="228"/>
        <end position="248"/>
    </location>
</feature>
<evidence type="ECO:0000313" key="9">
    <source>
        <dbReference type="EMBL" id="GAV60748.1"/>
    </source>
</evidence>
<dbReference type="Gene3D" id="1.20.1250.20">
    <property type="entry name" value="MFS general substrate transporter like domains"/>
    <property type="match status" value="2"/>
</dbReference>
<protein>
    <submittedName>
        <fullName evidence="9">PTR2 domain-containing protein</fullName>
    </submittedName>
</protein>
<feature type="transmembrane region" description="Helical" evidence="8">
    <location>
        <begin position="510"/>
        <end position="531"/>
    </location>
</feature>
<comment type="similarity">
    <text evidence="2">Belongs to the major facilitator superfamily. Proton-dependent oligopeptide transporter (POT/PTR) (TC 2.A.17) family.</text>
</comment>
<evidence type="ECO:0000313" key="10">
    <source>
        <dbReference type="Proteomes" id="UP000187406"/>
    </source>
</evidence>
<gene>
    <name evidence="9" type="ORF">CFOL_v3_04277</name>
</gene>
<feature type="transmembrane region" description="Helical" evidence="8">
    <location>
        <begin position="113"/>
        <end position="133"/>
    </location>
</feature>
<keyword evidence="7 8" id="KW-0472">Membrane</keyword>
<dbReference type="Proteomes" id="UP000187406">
    <property type="component" value="Unassembled WGS sequence"/>
</dbReference>
<comment type="caution">
    <text evidence="9">The sequence shown here is derived from an EMBL/GenBank/DDBJ whole genome shotgun (WGS) entry which is preliminary data.</text>
</comment>
<organism evidence="9 10">
    <name type="scientific">Cephalotus follicularis</name>
    <name type="common">Albany pitcher plant</name>
    <dbReference type="NCBI Taxonomy" id="3775"/>
    <lineage>
        <taxon>Eukaryota</taxon>
        <taxon>Viridiplantae</taxon>
        <taxon>Streptophyta</taxon>
        <taxon>Embryophyta</taxon>
        <taxon>Tracheophyta</taxon>
        <taxon>Spermatophyta</taxon>
        <taxon>Magnoliopsida</taxon>
        <taxon>eudicotyledons</taxon>
        <taxon>Gunneridae</taxon>
        <taxon>Pentapetalae</taxon>
        <taxon>rosids</taxon>
        <taxon>fabids</taxon>
        <taxon>Oxalidales</taxon>
        <taxon>Cephalotaceae</taxon>
        <taxon>Cephalotus</taxon>
    </lineage>
</organism>
<keyword evidence="10" id="KW-1185">Reference proteome</keyword>